<dbReference type="PANTHER" id="PTHR21649">
    <property type="entry name" value="CHLOROPHYLL A/B BINDING PROTEIN"/>
    <property type="match status" value="1"/>
</dbReference>
<dbReference type="InterPro" id="IPR001344">
    <property type="entry name" value="Chloro_AB-bd_pln"/>
</dbReference>
<organism evidence="9 10">
    <name type="scientific">Triparma columacea</name>
    <dbReference type="NCBI Taxonomy" id="722753"/>
    <lineage>
        <taxon>Eukaryota</taxon>
        <taxon>Sar</taxon>
        <taxon>Stramenopiles</taxon>
        <taxon>Ochrophyta</taxon>
        <taxon>Bolidophyceae</taxon>
        <taxon>Parmales</taxon>
        <taxon>Triparmaceae</taxon>
        <taxon>Triparma</taxon>
    </lineage>
</organism>
<feature type="binding site" evidence="7">
    <location>
        <position position="259"/>
    </location>
    <ligand>
        <name>chlorophyll a</name>
        <dbReference type="ChEBI" id="CHEBI:58416"/>
        <label>1</label>
    </ligand>
</feature>
<keyword evidence="10" id="KW-1185">Reference proteome</keyword>
<evidence type="ECO:0000256" key="3">
    <source>
        <dbReference type="ARBA" id="ARBA00005933"/>
    </source>
</evidence>
<comment type="function">
    <text evidence="1">The light-harvesting complex (LHC) functions as a light receptor, it captures and delivers excitation energy to photosystems with which it is closely associated. Energy is transferred from the carotenoid and chlorophyll C (or B) to chlorophyll A and the photosynthetic reaction centers where it is used to synthesize ATP and reducing power.</text>
</comment>
<evidence type="ECO:0000256" key="2">
    <source>
        <dbReference type="ARBA" id="ARBA00004229"/>
    </source>
</evidence>
<comment type="caution">
    <text evidence="9">The sequence shown here is derived from an EMBL/GenBank/DDBJ whole genome shotgun (WGS) entry which is preliminary data.</text>
</comment>
<dbReference type="InterPro" id="IPR022796">
    <property type="entry name" value="Chloroa_b-bind"/>
</dbReference>
<feature type="binding site" evidence="7">
    <location>
        <position position="140"/>
    </location>
    <ligand>
        <name>chlorophyll a</name>
        <dbReference type="ChEBI" id="CHEBI:58416"/>
        <label>3</label>
    </ligand>
</feature>
<dbReference type="Proteomes" id="UP001165065">
    <property type="component" value="Unassembled WGS sequence"/>
</dbReference>
<keyword evidence="8" id="KW-0732">Signal</keyword>
<evidence type="ECO:0000256" key="5">
    <source>
        <dbReference type="ARBA" id="ARBA00022531"/>
    </source>
</evidence>
<dbReference type="SUPFAM" id="SSF103511">
    <property type="entry name" value="Chlorophyll a-b binding protein"/>
    <property type="match status" value="1"/>
</dbReference>
<feature type="binding site" evidence="7">
    <location>
        <position position="241"/>
    </location>
    <ligand>
        <name>chlorophyll a</name>
        <dbReference type="ChEBI" id="CHEBI:58416"/>
        <label>1</label>
    </ligand>
</feature>
<comment type="subcellular location">
    <subcellularLocation>
        <location evidence="2">Plastid</location>
        <location evidence="2">Chloroplast</location>
    </subcellularLocation>
</comment>
<feature type="binding site" description="axial binding residue" evidence="7">
    <location>
        <position position="198"/>
    </location>
    <ligand>
        <name>chlorophyll b</name>
        <dbReference type="ChEBI" id="CHEBI:61721"/>
        <label>1</label>
    </ligand>
    <ligandPart>
        <name>Mg</name>
        <dbReference type="ChEBI" id="CHEBI:25107"/>
    </ligandPart>
</feature>
<dbReference type="Pfam" id="PF00504">
    <property type="entry name" value="Chloroa_b-bind"/>
    <property type="match status" value="1"/>
</dbReference>
<dbReference type="GO" id="GO:0009507">
    <property type="term" value="C:chloroplast"/>
    <property type="evidence" value="ECO:0007669"/>
    <property type="project" value="UniProtKB-SubCell"/>
</dbReference>
<reference evidence="10" key="1">
    <citation type="journal article" date="2023" name="Commun. Biol.">
        <title>Genome analysis of Parmales, the sister group of diatoms, reveals the evolutionary specialization of diatoms from phago-mixotrophs to photoautotrophs.</title>
        <authorList>
            <person name="Ban H."/>
            <person name="Sato S."/>
            <person name="Yoshikawa S."/>
            <person name="Yamada K."/>
            <person name="Nakamura Y."/>
            <person name="Ichinomiya M."/>
            <person name="Sato N."/>
            <person name="Blanc-Mathieu R."/>
            <person name="Endo H."/>
            <person name="Kuwata A."/>
            <person name="Ogata H."/>
        </authorList>
    </citation>
    <scope>NUCLEOTIDE SEQUENCE [LARGE SCALE GENOMIC DNA]</scope>
</reference>
<dbReference type="EMBL" id="BRYA01000663">
    <property type="protein sequence ID" value="GMI28472.1"/>
    <property type="molecule type" value="Genomic_DNA"/>
</dbReference>
<sequence length="287" mass="31176">MKLSLNKVLVLLVCTLHTTVHAFHVPIASLSTTRGKASTKYHTVLAAEPPEDVIYSTKTVATDTDTTNTVVEGESPAIPTSEFANTAPINGWVPSSTSPCFGLPGVVAPTGYFDPIGFSRSGITLSEVKRYREAEVQHGRVAMLATVGYIIGEGFSGPFGMSGPANDQLQNVPLPTFVLLTLGIAAAELNRARIGWVEPDLGSWTKTLFKLRENYYPGDIGFDPLGLKPTDAKGFEDMQTKELQNGRLAMLGWAGMCSQELVNHKTIFETFDFYEKVYSGVNPYESM</sequence>
<feature type="binding site" evidence="7">
    <location>
        <position position="247"/>
    </location>
    <ligand>
        <name>chlorophyll a</name>
        <dbReference type="ChEBI" id="CHEBI:58416"/>
        <label>1</label>
    </ligand>
</feature>
<evidence type="ECO:0000256" key="8">
    <source>
        <dbReference type="SAM" id="SignalP"/>
    </source>
</evidence>
<feature type="binding site" evidence="7">
    <location>
        <position position="138"/>
    </location>
    <ligand>
        <name>chlorophyll a</name>
        <dbReference type="ChEBI" id="CHEBI:58416"/>
        <label>1</label>
    </ligand>
</feature>
<feature type="binding site" description="axial binding residue" evidence="7">
    <location>
        <position position="208"/>
    </location>
    <ligand>
        <name>chlorophyll b</name>
        <dbReference type="ChEBI" id="CHEBI:61721"/>
        <label>1</label>
    </ligand>
    <ligandPart>
        <name>Mg</name>
        <dbReference type="ChEBI" id="CHEBI:25107"/>
    </ligandPart>
</feature>
<feature type="binding site" evidence="7">
    <location>
        <position position="245"/>
    </location>
    <ligand>
        <name>chlorophyll a</name>
        <dbReference type="ChEBI" id="CHEBI:58416"/>
        <label>1</label>
    </ligand>
</feature>
<keyword evidence="7" id="KW-0148">Chlorophyll</keyword>
<feature type="signal peptide" evidence="8">
    <location>
        <begin position="1"/>
        <end position="22"/>
    </location>
</feature>
<evidence type="ECO:0000256" key="7">
    <source>
        <dbReference type="PIRSR" id="PIRSR601344-1"/>
    </source>
</evidence>
<dbReference type="AlphaFoldDB" id="A0A9W7G1X5"/>
<keyword evidence="7" id="KW-0157">Chromophore</keyword>
<evidence type="ECO:0000256" key="1">
    <source>
        <dbReference type="ARBA" id="ARBA00004022"/>
    </source>
</evidence>
<dbReference type="OrthoDB" id="423598at2759"/>
<keyword evidence="4" id="KW-0150">Chloroplast</keyword>
<evidence type="ECO:0000313" key="9">
    <source>
        <dbReference type="EMBL" id="GMI28472.1"/>
    </source>
</evidence>
<dbReference type="GO" id="GO:0016020">
    <property type="term" value="C:membrane"/>
    <property type="evidence" value="ECO:0007669"/>
    <property type="project" value="InterPro"/>
</dbReference>
<gene>
    <name evidence="9" type="ORF">TrCOL_g7035</name>
</gene>
<feature type="chain" id="PRO_5040744362" description="Chlorophyll a-b binding protein, chloroplastic" evidence="8">
    <location>
        <begin position="23"/>
        <end position="287"/>
    </location>
</feature>
<keyword evidence="6" id="KW-0934">Plastid</keyword>
<protein>
    <recommendedName>
        <fullName evidence="11">Chlorophyll a-b binding protein, chloroplastic</fullName>
    </recommendedName>
</protein>
<evidence type="ECO:0000256" key="4">
    <source>
        <dbReference type="ARBA" id="ARBA00022528"/>
    </source>
</evidence>
<evidence type="ECO:0008006" key="11">
    <source>
        <dbReference type="Google" id="ProtNLM"/>
    </source>
</evidence>
<proteinExistence type="inferred from homology"/>
<keyword evidence="5" id="KW-0602">Photosynthesis</keyword>
<feature type="binding site" evidence="7">
    <location>
        <position position="119"/>
    </location>
    <ligand>
        <name>chlorophyll a</name>
        <dbReference type="ChEBI" id="CHEBI:58416"/>
        <label>1</label>
    </ligand>
</feature>
<comment type="similarity">
    <text evidence="3">Belongs to the fucoxanthin chlorophyll protein family.</text>
</comment>
<evidence type="ECO:0000313" key="10">
    <source>
        <dbReference type="Proteomes" id="UP001165065"/>
    </source>
</evidence>
<dbReference type="GO" id="GO:0016168">
    <property type="term" value="F:chlorophyll binding"/>
    <property type="evidence" value="ECO:0007669"/>
    <property type="project" value="UniProtKB-KW"/>
</dbReference>
<accession>A0A9W7G1X5</accession>
<feature type="binding site" evidence="7">
    <location>
        <position position="135"/>
    </location>
    <ligand>
        <name>chlorophyll a</name>
        <dbReference type="ChEBI" id="CHEBI:58416"/>
        <label>1</label>
    </ligand>
</feature>
<name>A0A9W7G1X5_9STRA</name>
<dbReference type="GO" id="GO:0009765">
    <property type="term" value="P:photosynthesis, light harvesting"/>
    <property type="evidence" value="ECO:0007669"/>
    <property type="project" value="InterPro"/>
</dbReference>
<evidence type="ECO:0000256" key="6">
    <source>
        <dbReference type="ARBA" id="ARBA00022640"/>
    </source>
</evidence>
<dbReference type="Gene3D" id="1.10.3460.10">
    <property type="entry name" value="Chlorophyll a/b binding protein domain"/>
    <property type="match status" value="1"/>
</dbReference>
<feature type="binding site" evidence="7">
    <location>
        <position position="242"/>
    </location>
    <ligand>
        <name>chlorophyll a</name>
        <dbReference type="ChEBI" id="CHEBI:58416"/>
        <label>1</label>
    </ligand>
</feature>